<evidence type="ECO:0008006" key="4">
    <source>
        <dbReference type="Google" id="ProtNLM"/>
    </source>
</evidence>
<protein>
    <recommendedName>
        <fullName evidence="4">Secreted protein</fullName>
    </recommendedName>
</protein>
<gene>
    <name evidence="2" type="ORF">CRENBAI_017451</name>
</gene>
<accession>A0AAV9QUN9</accession>
<feature type="signal peptide" evidence="1">
    <location>
        <begin position="1"/>
        <end position="18"/>
    </location>
</feature>
<dbReference type="EMBL" id="JAHHUM010002921">
    <property type="protein sequence ID" value="KAK5599660.1"/>
    <property type="molecule type" value="Genomic_DNA"/>
</dbReference>
<keyword evidence="1" id="KW-0732">Signal</keyword>
<proteinExistence type="predicted"/>
<name>A0AAV9QUN9_9TELE</name>
<dbReference type="Proteomes" id="UP001311232">
    <property type="component" value="Unassembled WGS sequence"/>
</dbReference>
<organism evidence="2 3">
    <name type="scientific">Crenichthys baileyi</name>
    <name type="common">White River springfish</name>
    <dbReference type="NCBI Taxonomy" id="28760"/>
    <lineage>
        <taxon>Eukaryota</taxon>
        <taxon>Metazoa</taxon>
        <taxon>Chordata</taxon>
        <taxon>Craniata</taxon>
        <taxon>Vertebrata</taxon>
        <taxon>Euteleostomi</taxon>
        <taxon>Actinopterygii</taxon>
        <taxon>Neopterygii</taxon>
        <taxon>Teleostei</taxon>
        <taxon>Neoteleostei</taxon>
        <taxon>Acanthomorphata</taxon>
        <taxon>Ovalentaria</taxon>
        <taxon>Atherinomorphae</taxon>
        <taxon>Cyprinodontiformes</taxon>
        <taxon>Goodeidae</taxon>
        <taxon>Crenichthys</taxon>
    </lineage>
</organism>
<evidence type="ECO:0000256" key="1">
    <source>
        <dbReference type="SAM" id="SignalP"/>
    </source>
</evidence>
<evidence type="ECO:0000313" key="2">
    <source>
        <dbReference type="EMBL" id="KAK5599660.1"/>
    </source>
</evidence>
<reference evidence="2 3" key="1">
    <citation type="submission" date="2021-06" db="EMBL/GenBank/DDBJ databases">
        <authorList>
            <person name="Palmer J.M."/>
        </authorList>
    </citation>
    <scope>NUCLEOTIDE SEQUENCE [LARGE SCALE GENOMIC DNA]</scope>
    <source>
        <strain evidence="2 3">MEX-2019</strain>
        <tissue evidence="2">Muscle</tissue>
    </source>
</reference>
<comment type="caution">
    <text evidence="2">The sequence shown here is derived from an EMBL/GenBank/DDBJ whole genome shotgun (WGS) entry which is preliminary data.</text>
</comment>
<dbReference type="AlphaFoldDB" id="A0AAV9QUN9"/>
<feature type="chain" id="PRO_5043620116" description="Secreted protein" evidence="1">
    <location>
        <begin position="19"/>
        <end position="105"/>
    </location>
</feature>
<sequence length="105" mass="12625">MLRSVFQMLIFFLSWCVAKIPCRHSTVKLSNFEVNFSFIWFLRSFRTTIFLTTNTLLFHYVHDTNSKCMIFLHNIHIRCERRIRLWFILTQTTSACSSYVLSSLF</sequence>
<keyword evidence="3" id="KW-1185">Reference proteome</keyword>
<evidence type="ECO:0000313" key="3">
    <source>
        <dbReference type="Proteomes" id="UP001311232"/>
    </source>
</evidence>